<accession>A0A016UBY6</accession>
<evidence type="ECO:0000313" key="1">
    <source>
        <dbReference type="EMBL" id="EYC12352.1"/>
    </source>
</evidence>
<comment type="caution">
    <text evidence="1">The sequence shown here is derived from an EMBL/GenBank/DDBJ whole genome shotgun (WGS) entry which is preliminary data.</text>
</comment>
<protein>
    <submittedName>
        <fullName evidence="1">Uncharacterized protein</fullName>
    </submittedName>
</protein>
<dbReference type="AlphaFoldDB" id="A0A016UBY6"/>
<keyword evidence="2" id="KW-1185">Reference proteome</keyword>
<dbReference type="Proteomes" id="UP000024635">
    <property type="component" value="Unassembled WGS sequence"/>
</dbReference>
<dbReference type="EMBL" id="JARK01001383">
    <property type="protein sequence ID" value="EYC12352.1"/>
    <property type="molecule type" value="Genomic_DNA"/>
</dbReference>
<gene>
    <name evidence="1" type="primary">Acey_s0047.g1435</name>
    <name evidence="1" type="ORF">Y032_0047g1435</name>
</gene>
<organism evidence="1 2">
    <name type="scientific">Ancylostoma ceylanicum</name>
    <dbReference type="NCBI Taxonomy" id="53326"/>
    <lineage>
        <taxon>Eukaryota</taxon>
        <taxon>Metazoa</taxon>
        <taxon>Ecdysozoa</taxon>
        <taxon>Nematoda</taxon>
        <taxon>Chromadorea</taxon>
        <taxon>Rhabditida</taxon>
        <taxon>Rhabditina</taxon>
        <taxon>Rhabditomorpha</taxon>
        <taxon>Strongyloidea</taxon>
        <taxon>Ancylostomatidae</taxon>
        <taxon>Ancylostomatinae</taxon>
        <taxon>Ancylostoma</taxon>
    </lineage>
</organism>
<sequence length="87" mass="9749">MCAIYQKNSGGRSDSVLATTLTLPRIIDDSMIPIVFILITHDRPHMEGAVVTHLMFTMILTSQNDALSRRRRSLLTLLISLSLYCTV</sequence>
<reference evidence="2" key="1">
    <citation type="journal article" date="2015" name="Nat. Genet.">
        <title>The genome and transcriptome of the zoonotic hookworm Ancylostoma ceylanicum identify infection-specific gene families.</title>
        <authorList>
            <person name="Schwarz E.M."/>
            <person name="Hu Y."/>
            <person name="Antoshechkin I."/>
            <person name="Miller M.M."/>
            <person name="Sternberg P.W."/>
            <person name="Aroian R.V."/>
        </authorList>
    </citation>
    <scope>NUCLEOTIDE SEQUENCE</scope>
    <source>
        <strain evidence="2">HY135</strain>
    </source>
</reference>
<evidence type="ECO:0000313" key="2">
    <source>
        <dbReference type="Proteomes" id="UP000024635"/>
    </source>
</evidence>
<proteinExistence type="predicted"/>
<name>A0A016UBY6_9BILA</name>